<organism evidence="2 3">
    <name type="scientific">Portunus trituberculatus</name>
    <name type="common">Swimming crab</name>
    <name type="synonym">Neptunus trituberculatus</name>
    <dbReference type="NCBI Taxonomy" id="210409"/>
    <lineage>
        <taxon>Eukaryota</taxon>
        <taxon>Metazoa</taxon>
        <taxon>Ecdysozoa</taxon>
        <taxon>Arthropoda</taxon>
        <taxon>Crustacea</taxon>
        <taxon>Multicrustacea</taxon>
        <taxon>Malacostraca</taxon>
        <taxon>Eumalacostraca</taxon>
        <taxon>Eucarida</taxon>
        <taxon>Decapoda</taxon>
        <taxon>Pleocyemata</taxon>
        <taxon>Brachyura</taxon>
        <taxon>Eubrachyura</taxon>
        <taxon>Portunoidea</taxon>
        <taxon>Portunidae</taxon>
        <taxon>Portuninae</taxon>
        <taxon>Portunus</taxon>
    </lineage>
</organism>
<comment type="caution">
    <text evidence="2">The sequence shown here is derived from an EMBL/GenBank/DDBJ whole genome shotgun (WGS) entry which is preliminary data.</text>
</comment>
<sequence>MSDASRGGGHVLGFRACVGNEETVKAEDGVEEEEQEAEERRSKKKGLEEKRRRRGAGDNI</sequence>
<proteinExistence type="predicted"/>
<keyword evidence="3" id="KW-1185">Reference proteome</keyword>
<dbReference type="Proteomes" id="UP000324222">
    <property type="component" value="Unassembled WGS sequence"/>
</dbReference>
<evidence type="ECO:0000313" key="3">
    <source>
        <dbReference type="Proteomes" id="UP000324222"/>
    </source>
</evidence>
<feature type="region of interest" description="Disordered" evidence="1">
    <location>
        <begin position="1"/>
        <end position="60"/>
    </location>
</feature>
<evidence type="ECO:0000313" key="2">
    <source>
        <dbReference type="EMBL" id="MPC08501.1"/>
    </source>
</evidence>
<reference evidence="2 3" key="1">
    <citation type="submission" date="2019-05" db="EMBL/GenBank/DDBJ databases">
        <title>Another draft genome of Portunus trituberculatus and its Hox gene families provides insights of decapod evolution.</title>
        <authorList>
            <person name="Jeong J.-H."/>
            <person name="Song I."/>
            <person name="Kim S."/>
            <person name="Choi T."/>
            <person name="Kim D."/>
            <person name="Ryu S."/>
            <person name="Kim W."/>
        </authorList>
    </citation>
    <scope>NUCLEOTIDE SEQUENCE [LARGE SCALE GENOMIC DNA]</scope>
    <source>
        <tissue evidence="2">Muscle</tissue>
    </source>
</reference>
<accession>A0A5B7CID6</accession>
<gene>
    <name evidence="2" type="ORF">E2C01_001088</name>
</gene>
<protein>
    <submittedName>
        <fullName evidence="2">Uncharacterized protein</fullName>
    </submittedName>
</protein>
<evidence type="ECO:0000256" key="1">
    <source>
        <dbReference type="SAM" id="MobiDB-lite"/>
    </source>
</evidence>
<dbReference type="EMBL" id="VSRR010000032">
    <property type="protein sequence ID" value="MPC08501.1"/>
    <property type="molecule type" value="Genomic_DNA"/>
</dbReference>
<feature type="compositionally biased region" description="Basic and acidic residues" evidence="1">
    <location>
        <begin position="38"/>
        <end position="50"/>
    </location>
</feature>
<feature type="compositionally biased region" description="Gly residues" evidence="1">
    <location>
        <begin position="1"/>
        <end position="11"/>
    </location>
</feature>
<dbReference type="AlphaFoldDB" id="A0A5B7CID6"/>
<name>A0A5B7CID6_PORTR</name>